<dbReference type="EMBL" id="SLXK01000003">
    <property type="protein sequence ID" value="TCP31276.1"/>
    <property type="molecule type" value="Genomic_DNA"/>
</dbReference>
<comment type="caution">
    <text evidence="1">The sequence shown here is derived from an EMBL/GenBank/DDBJ whole genome shotgun (WGS) entry which is preliminary data.</text>
</comment>
<accession>A0A4V2SNI2</accession>
<dbReference type="AlphaFoldDB" id="A0A4V2SNI2"/>
<dbReference type="SUPFAM" id="SSF56601">
    <property type="entry name" value="beta-lactamase/transpeptidase-like"/>
    <property type="match status" value="1"/>
</dbReference>
<protein>
    <submittedName>
        <fullName evidence="1">Beta-lactamase</fullName>
    </submittedName>
</protein>
<reference evidence="1 2" key="1">
    <citation type="submission" date="2019-03" db="EMBL/GenBank/DDBJ databases">
        <title>Genomic Encyclopedia of Type Strains, Phase IV (KMG-IV): sequencing the most valuable type-strain genomes for metagenomic binning, comparative biology and taxonomic classification.</title>
        <authorList>
            <person name="Goeker M."/>
        </authorList>
    </citation>
    <scope>NUCLEOTIDE SEQUENCE [LARGE SCALE GENOMIC DNA]</scope>
    <source>
        <strain evidence="1 2">DSM 19377</strain>
    </source>
</reference>
<organism evidence="1 2">
    <name type="scientific">Scopulibacillus darangshiensis</name>
    <dbReference type="NCBI Taxonomy" id="442528"/>
    <lineage>
        <taxon>Bacteria</taxon>
        <taxon>Bacillati</taxon>
        <taxon>Bacillota</taxon>
        <taxon>Bacilli</taxon>
        <taxon>Bacillales</taxon>
        <taxon>Sporolactobacillaceae</taxon>
        <taxon>Scopulibacillus</taxon>
    </lineage>
</organism>
<dbReference type="Proteomes" id="UP000295416">
    <property type="component" value="Unassembled WGS sequence"/>
</dbReference>
<evidence type="ECO:0000313" key="2">
    <source>
        <dbReference type="Proteomes" id="UP000295416"/>
    </source>
</evidence>
<name>A0A4V2SNI2_9BACL</name>
<sequence length="56" mass="6050">MLEAGTHRKVNANTLFHASPISKMVSAIGVLRLVQEGVLGLDQDRVFSPGPSPFFI</sequence>
<gene>
    <name evidence="1" type="ORF">EV207_103160</name>
</gene>
<evidence type="ECO:0000313" key="1">
    <source>
        <dbReference type="EMBL" id="TCP31276.1"/>
    </source>
</evidence>
<dbReference type="Gene3D" id="3.40.710.10">
    <property type="entry name" value="DD-peptidase/beta-lactamase superfamily"/>
    <property type="match status" value="1"/>
</dbReference>
<proteinExistence type="predicted"/>
<keyword evidence="2" id="KW-1185">Reference proteome</keyword>
<dbReference type="InterPro" id="IPR012338">
    <property type="entry name" value="Beta-lactam/transpept-like"/>
</dbReference>